<comment type="caution">
    <text evidence="3">The sequence shown here is derived from an EMBL/GenBank/DDBJ whole genome shotgun (WGS) entry which is preliminary data.</text>
</comment>
<feature type="transmembrane region" description="Helical" evidence="2">
    <location>
        <begin position="189"/>
        <end position="209"/>
    </location>
</feature>
<dbReference type="EMBL" id="JANPWZ010000131">
    <property type="protein sequence ID" value="KAJ3579109.1"/>
    <property type="molecule type" value="Genomic_DNA"/>
</dbReference>
<gene>
    <name evidence="3" type="ORF">NPX13_g1461</name>
</gene>
<protein>
    <submittedName>
        <fullName evidence="3">Uncharacterized protein</fullName>
    </submittedName>
</protein>
<reference evidence="3" key="1">
    <citation type="submission" date="2022-07" db="EMBL/GenBank/DDBJ databases">
        <title>Genome Sequence of Xylaria arbuscula.</title>
        <authorList>
            <person name="Buettner E."/>
        </authorList>
    </citation>
    <scope>NUCLEOTIDE SEQUENCE</scope>
    <source>
        <strain evidence="3">VT107</strain>
    </source>
</reference>
<feature type="transmembrane region" description="Helical" evidence="2">
    <location>
        <begin position="43"/>
        <end position="60"/>
    </location>
</feature>
<name>A0A9W8NM26_9PEZI</name>
<keyword evidence="2" id="KW-1133">Transmembrane helix</keyword>
<feature type="region of interest" description="Disordered" evidence="1">
    <location>
        <begin position="245"/>
        <end position="275"/>
    </location>
</feature>
<feature type="compositionally biased region" description="Polar residues" evidence="1">
    <location>
        <begin position="510"/>
        <end position="526"/>
    </location>
</feature>
<feature type="region of interest" description="Disordered" evidence="1">
    <location>
        <begin position="561"/>
        <end position="616"/>
    </location>
</feature>
<feature type="transmembrane region" description="Helical" evidence="2">
    <location>
        <begin position="112"/>
        <end position="131"/>
    </location>
</feature>
<evidence type="ECO:0000256" key="1">
    <source>
        <dbReference type="SAM" id="MobiDB-lite"/>
    </source>
</evidence>
<evidence type="ECO:0000313" key="4">
    <source>
        <dbReference type="Proteomes" id="UP001148614"/>
    </source>
</evidence>
<feature type="region of interest" description="Disordered" evidence="1">
    <location>
        <begin position="980"/>
        <end position="1058"/>
    </location>
</feature>
<organism evidence="3 4">
    <name type="scientific">Xylaria arbuscula</name>
    <dbReference type="NCBI Taxonomy" id="114810"/>
    <lineage>
        <taxon>Eukaryota</taxon>
        <taxon>Fungi</taxon>
        <taxon>Dikarya</taxon>
        <taxon>Ascomycota</taxon>
        <taxon>Pezizomycotina</taxon>
        <taxon>Sordariomycetes</taxon>
        <taxon>Xylariomycetidae</taxon>
        <taxon>Xylariales</taxon>
        <taxon>Xylariaceae</taxon>
        <taxon>Xylaria</taxon>
    </lineage>
</organism>
<keyword evidence="2" id="KW-0472">Membrane</keyword>
<feature type="compositionally biased region" description="Polar residues" evidence="1">
    <location>
        <begin position="860"/>
        <end position="878"/>
    </location>
</feature>
<feature type="transmembrane region" description="Helical" evidence="2">
    <location>
        <begin position="143"/>
        <end position="169"/>
    </location>
</feature>
<accession>A0A9W8NM26</accession>
<proteinExistence type="predicted"/>
<dbReference type="VEuPathDB" id="FungiDB:F4678DRAFT_482167"/>
<dbReference type="Proteomes" id="UP001148614">
    <property type="component" value="Unassembled WGS sequence"/>
</dbReference>
<sequence>MAVPGAIQALIAAFLFGILFNTASTALVLYVKSNGSAIYRDGLRLVLILFFLSSSTWALVEFLSTLIDPSAVSTCQVAVIFSSLFDQLGRVFVEQYLVWAVPKGNAKTVFSLIPQILVFGRFFVGIAFTAVTRTQFKPTCAPISSVQAVSITTIALDAVIIGLLLIQSFSSDVVKSAPGPNPITLNHKAARLIVVGVVLWWGTSVTSLLGLESIDLFYKTALPGIGLTVLVALATLLSQAYTVPREAPRRPDSPISRARDLSSSGSAGYPPSRYEDLKGTNGLSISAFAARPDTARSIRRNGDGTFPTISRPITAGSDTNGNPIQEQLSTATNPLALAPVLSTVPPLPENWAAIKSVSSRSKGSSKSRAKGEKLLISNPIFISDENLQSSFKKIPTIDLAEAATNDRLRREKYAERTSTLVAQRPAPRPPSAQMFSGMVALEQEVAGELESIDAIRRRSPRQPEPAALTTPFRVIKPGEPIRIPIPRPPQRDQVPSPPKPEPVKTPLQRRPTTGLPSNPRAQTLKSTSKETESQKTQTVMFINNIVYSDPNAVGDIIQEATKIPQPPDSADSVVNRPRPIPRKSDQDRQVFPAEVSPNRNHRRSKSGGSIVSRKSILQVVPGSPTGLPSLPPIPPITASMAKSVPNNTKSMTVQEKMDLLYSSQPSGPTITEIISKRRRSSLPNLSPKPDTIEDEQLQPPLESVPGPGLNIGTRESKDSKRSTARTSSLLGITVGSQIADLAASFSDRNPVTELGNPWLPGIPAEDATAVEGVKRRSSPVIPVRRQTSVSTTRSETRFGDDETLTNWGSVYSPAVPVSRQNARSTYIRKGSRNDAILEEIPIMMLNEEPEDLGGNGALSGPNNDRPLSSRSDASQGSPAQFHHRPGDDCPTFSARKDKARPRKMPPPTPLLLSGQGAKRQVIVQAAEPSPVESPRAAYEAIQAQLRNFEKSEQDSMQDPGQRLALLENLEQEMGQLESKWQAKHENLGRDSMSTIRTSMRDSRPPSLAPTISRPPSQRSSIAHTIAERRASRRSRMQRGGGEGAVEPSSQNSSRSPKRQYIGQTPELLMKHNNLNVLSVSKVDLGNPSPPETDGSDLDEMLEESIGKSGLEASRLISPTHALWSLRRPAQRSATSWLWEPQTQTSHATKILYESPIQSYRPATRKHLTPLTIESTRLWRNDKELSSMKSPEGLWNNQPFTRHFESVKALSRPVTVRPPRRQKRITLLPDIIENPEPLPNKRGTLGIFQFPWGEKSENATIQYRPSQAFTAMPGTMTTGNPVDNAVLSAQLSDFRADEYSSSFFDDFEESDNFSDYSDRDDDEFDETTLWEIASLLQTDQVPSKNSLLPMPLQPSPSMNTSDLADFIADMPSDYEDEDESEALFEYPDLAERSLPVQEKIKSTNIENALLWSSHDISENNNSFGLPQHDDWSLTYNQLVTVSERTSRAQLRAEDLVPVTSTKLWAPMAKQPNSPDVPLLWSLSRDYAELNKEFPFDQPLQPQHNVLLMWSKPDTVTYTSTFGLPQPEAHVWQQLVSQMTSMKRSAKPRLMDALPSINSSTLWSQNEPITEMTLWVAPPISREIESKALFSPGASTSSCRTTEHLPAALSLTKRSCRPKNAALEPLTSTALWSLEVSNAAKPSAVGLWRSAMKRSQEQMISVLMPVASSLSSGLWKQPVQVEASRLKGLFDPKVTRSDFRRTSEPPAAILTSVRPRLTREDAPTLTSHNLWASHDASDVTTKDVKTGFLWQRKLSANDSMPTLFRLDAGRTDYRTTSAEPAALEISRRPRTTQQPLHTLQSTSLWDNSQISRSDVDWISVCTPAATILSRGGRVPLRHRYQPTIVYNANWDAALAEALAASKPRGQTLENDSGLRLHNNVTEEKLSQPQDFDVVIRHPAFFGSFTSATENVHPALTGYRVDVIVRPDSLPAMAKEPTLPLLWRKPSESQARHIDKLWSLDKGTDTSALSLHARSNTNTYYYPMRGNMLYRPFVSETDLDSKKQGLWLRSRRNTSLSEKNWLDDTVNKRFSRIELRY</sequence>
<feature type="region of interest" description="Disordered" evidence="1">
    <location>
        <begin position="848"/>
        <end position="916"/>
    </location>
</feature>
<feature type="region of interest" description="Disordered" evidence="1">
    <location>
        <begin position="677"/>
        <end position="724"/>
    </location>
</feature>
<feature type="transmembrane region" description="Helical" evidence="2">
    <location>
        <begin position="221"/>
        <end position="241"/>
    </location>
</feature>
<keyword evidence="4" id="KW-1185">Reference proteome</keyword>
<feature type="transmembrane region" description="Helical" evidence="2">
    <location>
        <begin position="6"/>
        <end position="31"/>
    </location>
</feature>
<feature type="region of interest" description="Disordered" evidence="1">
    <location>
        <begin position="297"/>
        <end position="320"/>
    </location>
</feature>
<keyword evidence="2" id="KW-0812">Transmembrane</keyword>
<feature type="compositionally biased region" description="Basic and acidic residues" evidence="1">
    <location>
        <begin position="246"/>
        <end position="260"/>
    </location>
</feature>
<evidence type="ECO:0000256" key="2">
    <source>
        <dbReference type="SAM" id="Phobius"/>
    </source>
</evidence>
<feature type="region of interest" description="Disordered" evidence="1">
    <location>
        <begin position="455"/>
        <end position="535"/>
    </location>
</feature>
<evidence type="ECO:0000313" key="3">
    <source>
        <dbReference type="EMBL" id="KAJ3579109.1"/>
    </source>
</evidence>
<feature type="compositionally biased region" description="Polar residues" evidence="1">
    <location>
        <begin position="1013"/>
        <end position="1022"/>
    </location>
</feature>